<keyword evidence="1 3" id="KW-0597">Phosphoprotein</keyword>
<feature type="region of interest" description="Disordered" evidence="4">
    <location>
        <begin position="247"/>
        <end position="271"/>
    </location>
</feature>
<feature type="domain" description="Response regulatory" evidence="5">
    <location>
        <begin position="30"/>
        <end position="144"/>
    </location>
</feature>
<dbReference type="AlphaFoldDB" id="A0A9P6E884"/>
<organism evidence="6 7">
    <name type="scientific">Crepidotus variabilis</name>
    <dbReference type="NCBI Taxonomy" id="179855"/>
    <lineage>
        <taxon>Eukaryota</taxon>
        <taxon>Fungi</taxon>
        <taxon>Dikarya</taxon>
        <taxon>Basidiomycota</taxon>
        <taxon>Agaricomycotina</taxon>
        <taxon>Agaricomycetes</taxon>
        <taxon>Agaricomycetidae</taxon>
        <taxon>Agaricales</taxon>
        <taxon>Agaricineae</taxon>
        <taxon>Crepidotaceae</taxon>
        <taxon>Crepidotus</taxon>
    </lineage>
</organism>
<dbReference type="Proteomes" id="UP000807306">
    <property type="component" value="Unassembled WGS sequence"/>
</dbReference>
<dbReference type="EMBL" id="MU157898">
    <property type="protein sequence ID" value="KAF9524483.1"/>
    <property type="molecule type" value="Genomic_DNA"/>
</dbReference>
<dbReference type="GO" id="GO:0000160">
    <property type="term" value="P:phosphorelay signal transduction system"/>
    <property type="evidence" value="ECO:0007669"/>
    <property type="project" value="UniProtKB-KW"/>
</dbReference>
<evidence type="ECO:0000256" key="2">
    <source>
        <dbReference type="ARBA" id="ARBA00023012"/>
    </source>
</evidence>
<reference evidence="6" key="1">
    <citation type="submission" date="2020-11" db="EMBL/GenBank/DDBJ databases">
        <authorList>
            <consortium name="DOE Joint Genome Institute"/>
            <person name="Ahrendt S."/>
            <person name="Riley R."/>
            <person name="Andreopoulos W."/>
            <person name="Labutti K."/>
            <person name="Pangilinan J."/>
            <person name="Ruiz-Duenas F.J."/>
            <person name="Barrasa J.M."/>
            <person name="Sanchez-Garcia M."/>
            <person name="Camarero S."/>
            <person name="Miyauchi S."/>
            <person name="Serrano A."/>
            <person name="Linde D."/>
            <person name="Babiker R."/>
            <person name="Drula E."/>
            <person name="Ayuso-Fernandez I."/>
            <person name="Pacheco R."/>
            <person name="Padilla G."/>
            <person name="Ferreira P."/>
            <person name="Barriuso J."/>
            <person name="Kellner H."/>
            <person name="Castanera R."/>
            <person name="Alfaro M."/>
            <person name="Ramirez L."/>
            <person name="Pisabarro A.G."/>
            <person name="Kuo A."/>
            <person name="Tritt A."/>
            <person name="Lipzen A."/>
            <person name="He G."/>
            <person name="Yan M."/>
            <person name="Ng V."/>
            <person name="Cullen D."/>
            <person name="Martin F."/>
            <person name="Rosso M.-N."/>
            <person name="Henrissat B."/>
            <person name="Hibbett D."/>
            <person name="Martinez A.T."/>
            <person name="Grigoriev I.V."/>
        </authorList>
    </citation>
    <scope>NUCLEOTIDE SEQUENCE</scope>
    <source>
        <strain evidence="6">CBS 506.95</strain>
    </source>
</reference>
<dbReference type="CDD" id="cd17546">
    <property type="entry name" value="REC_hyHK_CKI1_RcsC-like"/>
    <property type="match status" value="1"/>
</dbReference>
<accession>A0A9P6E884</accession>
<evidence type="ECO:0000256" key="4">
    <source>
        <dbReference type="SAM" id="MobiDB-lite"/>
    </source>
</evidence>
<dbReference type="FunFam" id="3.40.50.2300:FF:000212">
    <property type="entry name" value="Stress response regulator/HFS transcription factor"/>
    <property type="match status" value="1"/>
</dbReference>
<evidence type="ECO:0000259" key="5">
    <source>
        <dbReference type="PROSITE" id="PS50110"/>
    </source>
</evidence>
<dbReference type="PANTHER" id="PTHR45339">
    <property type="entry name" value="HYBRID SIGNAL TRANSDUCTION HISTIDINE KINASE J"/>
    <property type="match status" value="1"/>
</dbReference>
<dbReference type="PANTHER" id="PTHR45339:SF1">
    <property type="entry name" value="HYBRID SIGNAL TRANSDUCTION HISTIDINE KINASE J"/>
    <property type="match status" value="1"/>
</dbReference>
<gene>
    <name evidence="6" type="ORF">CPB83DRAFT_773758</name>
</gene>
<sequence>MASSSTSPPGTQKLRVRRATYVPGWAVPPRVLLVDDDAVSRKLSSKFLKVFGCTIDVAVDGIGAVNKMNLEKYDLVLMDIVMPKLDGVSATNLIRKFDQGTPIISMTSNSKPNEIMTYYSNGMNDILPKPFTKEGLLDMLEKHLIHLKAIQQMSRMPRAVGVPPLSDVNFEQAFTTTANNYLTLQAGPSAASSPMSFNFGFADPDDSRINPLAGMGLTDEQYNMILQNIVGGDGFMNVMDGVMEGTAEKRPLEDPSEDGRDGKRSRFEVIE</sequence>
<dbReference type="Pfam" id="PF00072">
    <property type="entry name" value="Response_reg"/>
    <property type="match status" value="1"/>
</dbReference>
<keyword evidence="7" id="KW-1185">Reference proteome</keyword>
<dbReference type="PROSITE" id="PS50110">
    <property type="entry name" value="RESPONSE_REGULATORY"/>
    <property type="match status" value="1"/>
</dbReference>
<comment type="caution">
    <text evidence="6">The sequence shown here is derived from an EMBL/GenBank/DDBJ whole genome shotgun (WGS) entry which is preliminary data.</text>
</comment>
<keyword evidence="2" id="KW-0902">Two-component regulatory system</keyword>
<proteinExistence type="predicted"/>
<dbReference type="InterPro" id="IPR001789">
    <property type="entry name" value="Sig_transdc_resp-reg_receiver"/>
</dbReference>
<dbReference type="SMART" id="SM00448">
    <property type="entry name" value="REC"/>
    <property type="match status" value="1"/>
</dbReference>
<dbReference type="InterPro" id="IPR011006">
    <property type="entry name" value="CheY-like_superfamily"/>
</dbReference>
<dbReference type="Gene3D" id="3.40.50.2300">
    <property type="match status" value="1"/>
</dbReference>
<dbReference type="SUPFAM" id="SSF52172">
    <property type="entry name" value="CheY-like"/>
    <property type="match status" value="1"/>
</dbReference>
<evidence type="ECO:0000313" key="7">
    <source>
        <dbReference type="Proteomes" id="UP000807306"/>
    </source>
</evidence>
<evidence type="ECO:0000313" key="6">
    <source>
        <dbReference type="EMBL" id="KAF9524483.1"/>
    </source>
</evidence>
<evidence type="ECO:0000256" key="3">
    <source>
        <dbReference type="PROSITE-ProRule" id="PRU00169"/>
    </source>
</evidence>
<dbReference type="OrthoDB" id="60033at2759"/>
<name>A0A9P6E884_9AGAR</name>
<feature type="modified residue" description="4-aspartylphosphate" evidence="3">
    <location>
        <position position="79"/>
    </location>
</feature>
<evidence type="ECO:0000256" key="1">
    <source>
        <dbReference type="ARBA" id="ARBA00022553"/>
    </source>
</evidence>
<protein>
    <submittedName>
        <fullName evidence="6">CheY-like superfamily</fullName>
    </submittedName>
</protein>